<accession>A0A3M3X5I7</accession>
<comment type="subcellular location">
    <subcellularLocation>
        <location evidence="1">Cytoplasm</location>
    </subcellularLocation>
</comment>
<dbReference type="InterPro" id="IPR018062">
    <property type="entry name" value="HTH_AraC-typ_CS"/>
</dbReference>
<dbReference type="PANTHER" id="PTHR46796">
    <property type="entry name" value="HTH-TYPE TRANSCRIPTIONAL ACTIVATOR RHAS-RELATED"/>
    <property type="match status" value="1"/>
</dbReference>
<dbReference type="PANTHER" id="PTHR46796:SF7">
    <property type="entry name" value="ARAC FAMILY TRANSCRIPTIONAL REGULATOR"/>
    <property type="match status" value="1"/>
</dbReference>
<dbReference type="InterPro" id="IPR050204">
    <property type="entry name" value="AraC_XylS_family_regulators"/>
</dbReference>
<keyword evidence="3" id="KW-0238">DNA-binding</keyword>
<dbReference type="Pfam" id="PF12833">
    <property type="entry name" value="HTH_18"/>
    <property type="match status" value="1"/>
</dbReference>
<dbReference type="SUPFAM" id="SSF46689">
    <property type="entry name" value="Homeodomain-like"/>
    <property type="match status" value="2"/>
</dbReference>
<evidence type="ECO:0000256" key="5">
    <source>
        <dbReference type="ARBA" id="ARBA00037345"/>
    </source>
</evidence>
<evidence type="ECO:0000256" key="2">
    <source>
        <dbReference type="ARBA" id="ARBA00023015"/>
    </source>
</evidence>
<dbReference type="PROSITE" id="PS00041">
    <property type="entry name" value="HTH_ARAC_FAMILY_1"/>
    <property type="match status" value="1"/>
</dbReference>
<keyword evidence="4" id="KW-0804">Transcription</keyword>
<evidence type="ECO:0000313" key="7">
    <source>
        <dbReference type="EMBL" id="RMP10892.1"/>
    </source>
</evidence>
<evidence type="ECO:0000256" key="1">
    <source>
        <dbReference type="ARBA" id="ARBA00004496"/>
    </source>
</evidence>
<dbReference type="InterPro" id="IPR032783">
    <property type="entry name" value="AraC_lig"/>
</dbReference>
<name>A0A3M3X5I7_PSEMA</name>
<evidence type="ECO:0000256" key="3">
    <source>
        <dbReference type="ARBA" id="ARBA00023125"/>
    </source>
</evidence>
<dbReference type="Gene3D" id="1.10.10.60">
    <property type="entry name" value="Homeodomain-like"/>
    <property type="match status" value="2"/>
</dbReference>
<evidence type="ECO:0000259" key="6">
    <source>
        <dbReference type="PROSITE" id="PS01124"/>
    </source>
</evidence>
<keyword evidence="2" id="KW-0805">Transcription regulation</keyword>
<dbReference type="GO" id="GO:0005737">
    <property type="term" value="C:cytoplasm"/>
    <property type="evidence" value="ECO:0007669"/>
    <property type="project" value="UniProtKB-SubCell"/>
</dbReference>
<protein>
    <recommendedName>
        <fullName evidence="6">HTH araC/xylS-type domain-containing protein</fullName>
    </recommendedName>
</protein>
<organism evidence="7 8">
    <name type="scientific">Pseudomonas marginalis pv. marginalis</name>
    <dbReference type="NCBI Taxonomy" id="97473"/>
    <lineage>
        <taxon>Bacteria</taxon>
        <taxon>Pseudomonadati</taxon>
        <taxon>Pseudomonadota</taxon>
        <taxon>Gammaproteobacteria</taxon>
        <taxon>Pseudomonadales</taxon>
        <taxon>Pseudomonadaceae</taxon>
        <taxon>Pseudomonas</taxon>
    </lineage>
</organism>
<dbReference type="InterPro" id="IPR011051">
    <property type="entry name" value="RmlC_Cupin_sf"/>
</dbReference>
<dbReference type="AlphaFoldDB" id="A0A3M3X5I7"/>
<dbReference type="GO" id="GO:0043565">
    <property type="term" value="F:sequence-specific DNA binding"/>
    <property type="evidence" value="ECO:0007669"/>
    <property type="project" value="InterPro"/>
</dbReference>
<dbReference type="Pfam" id="PF12852">
    <property type="entry name" value="Cupin_6"/>
    <property type="match status" value="1"/>
</dbReference>
<reference evidence="7 8" key="1">
    <citation type="submission" date="2018-08" db="EMBL/GenBank/DDBJ databases">
        <title>Recombination of ecologically and evolutionarily significant loci maintains genetic cohesion in the Pseudomonas syringae species complex.</title>
        <authorList>
            <person name="Dillon M."/>
            <person name="Thakur S."/>
            <person name="Almeida R.N.D."/>
            <person name="Weir B.S."/>
            <person name="Guttman D.S."/>
        </authorList>
    </citation>
    <scope>NUCLEOTIDE SEQUENCE [LARGE SCALE GENOMIC DNA]</scope>
    <source>
        <strain evidence="7 8">ICMP 3555</strain>
    </source>
</reference>
<keyword evidence="8" id="KW-1185">Reference proteome</keyword>
<comment type="function">
    <text evidence="5">Regulatory protein of the TOL plasmid xyl operons. XylS activates the xylXYZLTEGFJQKIH operon required for the degradation of toluene, m-xylene and p-xylene.</text>
</comment>
<comment type="caution">
    <text evidence="7">The sequence shown here is derived from an EMBL/GenBank/DDBJ whole genome shotgun (WGS) entry which is preliminary data.</text>
</comment>
<dbReference type="PROSITE" id="PS01124">
    <property type="entry name" value="HTH_ARAC_FAMILY_2"/>
    <property type="match status" value="1"/>
</dbReference>
<dbReference type="Proteomes" id="UP000276587">
    <property type="component" value="Unassembled WGS sequence"/>
</dbReference>
<dbReference type="SUPFAM" id="SSF51182">
    <property type="entry name" value="RmlC-like cupins"/>
    <property type="match status" value="1"/>
</dbReference>
<dbReference type="GO" id="GO:0003700">
    <property type="term" value="F:DNA-binding transcription factor activity"/>
    <property type="evidence" value="ECO:0007669"/>
    <property type="project" value="InterPro"/>
</dbReference>
<evidence type="ECO:0000313" key="8">
    <source>
        <dbReference type="Proteomes" id="UP000276587"/>
    </source>
</evidence>
<dbReference type="InterPro" id="IPR009057">
    <property type="entry name" value="Homeodomain-like_sf"/>
</dbReference>
<dbReference type="PRINTS" id="PR00032">
    <property type="entry name" value="HTHARAC"/>
</dbReference>
<feature type="domain" description="HTH araC/xylS-type" evidence="6">
    <location>
        <begin position="230"/>
        <end position="328"/>
    </location>
</feature>
<dbReference type="GO" id="GO:0009893">
    <property type="term" value="P:positive regulation of metabolic process"/>
    <property type="evidence" value="ECO:0007669"/>
    <property type="project" value="UniProtKB-ARBA"/>
</dbReference>
<dbReference type="InterPro" id="IPR018060">
    <property type="entry name" value="HTH_AraC"/>
</dbReference>
<dbReference type="InterPro" id="IPR020449">
    <property type="entry name" value="Tscrpt_reg_AraC-type_HTH"/>
</dbReference>
<dbReference type="EMBL" id="RBQF01000123">
    <property type="protein sequence ID" value="RMP10892.1"/>
    <property type="molecule type" value="Genomic_DNA"/>
</dbReference>
<dbReference type="SMART" id="SM00342">
    <property type="entry name" value="HTH_ARAC"/>
    <property type="match status" value="1"/>
</dbReference>
<evidence type="ECO:0000256" key="4">
    <source>
        <dbReference type="ARBA" id="ARBA00023163"/>
    </source>
</evidence>
<sequence length="333" mass="35576">MMQTLEFLTQTPSMTTAAPFNLSSDLIDELLRGMRLRGVQYRRIQAGPSFGMGFEAKPGHAYFHFLAAGTATLRTDDGSLFELSAGNAVFISHGGAHALSSTADGPVQDIKGFDATPLGETVCAVDASPDTLPSTLLFSACMAFELGSIQGLGSLMPALMLIDAQGQRYPGLMPILAVMEREVSAARVGYSGILARLADVVAAMIVRGWVECACGNASGLVAALRDARLAGALLALHQQPGRAWSVTELAAHCHTSRSVFAERFQATLGIPPLRYVTELRMRLASQWLTLERLPIEDVALRLGYTSQAAFSRAFKRITGQPPGASRHTLRSPA</sequence>
<gene>
    <name evidence="7" type="ORF">ALQ29_04196</name>
</gene>
<proteinExistence type="predicted"/>